<name>A0A1I5SB38_9FIRM</name>
<dbReference type="EMBL" id="FOXR01000002">
    <property type="protein sequence ID" value="SFP67931.1"/>
    <property type="molecule type" value="Genomic_DNA"/>
</dbReference>
<dbReference type="PANTHER" id="PTHR41368">
    <property type="entry name" value="PROTEIN YGHO"/>
    <property type="match status" value="1"/>
</dbReference>
<dbReference type="OrthoDB" id="9806005at2"/>
<dbReference type="InterPro" id="IPR000182">
    <property type="entry name" value="GNAT_dom"/>
</dbReference>
<evidence type="ECO:0000313" key="2">
    <source>
        <dbReference type="EMBL" id="SFP67931.1"/>
    </source>
</evidence>
<dbReference type="STRING" id="937334.SAMN05444406_10263"/>
<dbReference type="GO" id="GO:0016747">
    <property type="term" value="F:acyltransferase activity, transferring groups other than amino-acyl groups"/>
    <property type="evidence" value="ECO:0007669"/>
    <property type="project" value="InterPro"/>
</dbReference>
<proteinExistence type="predicted"/>
<dbReference type="InterPro" id="IPR016181">
    <property type="entry name" value="Acyl_CoA_acyltransferase"/>
</dbReference>
<feature type="domain" description="N-acetyltransferase" evidence="1">
    <location>
        <begin position="247"/>
        <end position="341"/>
    </location>
</feature>
<dbReference type="AlphaFoldDB" id="A0A1I5SB38"/>
<dbReference type="Proteomes" id="UP000198577">
    <property type="component" value="Unassembled WGS sequence"/>
</dbReference>
<dbReference type="RefSeq" id="WP_092281855.1">
    <property type="nucleotide sequence ID" value="NZ_FOXR01000002.1"/>
</dbReference>
<dbReference type="SUPFAM" id="SSF55729">
    <property type="entry name" value="Acyl-CoA N-acyltransferases (Nat)"/>
    <property type="match status" value="1"/>
</dbReference>
<keyword evidence="3" id="KW-1185">Reference proteome</keyword>
<dbReference type="Pfam" id="PF00583">
    <property type="entry name" value="Acetyltransf_1"/>
    <property type="match status" value="1"/>
</dbReference>
<organism evidence="2 3">
    <name type="scientific">Caldicoprobacter faecalis</name>
    <dbReference type="NCBI Taxonomy" id="937334"/>
    <lineage>
        <taxon>Bacteria</taxon>
        <taxon>Bacillati</taxon>
        <taxon>Bacillota</taxon>
        <taxon>Clostridia</taxon>
        <taxon>Caldicoprobacterales</taxon>
        <taxon>Caldicoprobacteraceae</taxon>
        <taxon>Caldicoprobacter</taxon>
    </lineage>
</organism>
<protein>
    <recommendedName>
        <fullName evidence="1">N-acetyltransferase domain-containing protein</fullName>
    </recommendedName>
</protein>
<evidence type="ECO:0000313" key="3">
    <source>
        <dbReference type="Proteomes" id="UP000198577"/>
    </source>
</evidence>
<sequence>MVEIKEVKTRKDLKQFVYFPYKLYAGNKYWVPPLVMDEMNTLRRDKNPAFEYCEARYWLALKDGEVVGRIAGIINYKYIEKWGQKNARFGWIDFIDDPEVSKALLATVEDWAREKGMTGLHGPLGFCDLDREGMLVEGFDEMGTFTTIYNYPYYPVHLENNGYVKDVDWLEYELEVPPQLPDVIQRASQDALRRFNLKVLDAKKPKDFLPYVKGIFALLNEAYKDLYGVVPLTDMQIQLYTKQYFGFINPDYVKVILDQNDEVVAFGIAFPSLTQAMRKTNGRLLPFGFIHILKALKKNDTIDLCLVAVKPELQGKGVNAILMSEIHKECIKNGIVKAECNPQLESNVKVRSQWRHFNFRQHKRRRCYIKYL</sequence>
<dbReference type="CDD" id="cd04301">
    <property type="entry name" value="NAT_SF"/>
    <property type="match status" value="2"/>
</dbReference>
<gene>
    <name evidence="2" type="ORF">SAMN05444406_10263</name>
</gene>
<evidence type="ECO:0000259" key="1">
    <source>
        <dbReference type="Pfam" id="PF00583"/>
    </source>
</evidence>
<dbReference type="PANTHER" id="PTHR41368:SF1">
    <property type="entry name" value="PROTEIN YGHO"/>
    <property type="match status" value="1"/>
</dbReference>
<dbReference type="Gene3D" id="3.40.630.30">
    <property type="match status" value="1"/>
</dbReference>
<accession>A0A1I5SB38</accession>
<dbReference type="InterPro" id="IPR039968">
    <property type="entry name" value="BcerS-like"/>
</dbReference>
<reference evidence="2 3" key="1">
    <citation type="submission" date="2016-10" db="EMBL/GenBank/DDBJ databases">
        <authorList>
            <person name="de Groot N.N."/>
        </authorList>
    </citation>
    <scope>NUCLEOTIDE SEQUENCE [LARGE SCALE GENOMIC DNA]</scope>
    <source>
        <strain evidence="2 3">DSM 20678</strain>
    </source>
</reference>